<dbReference type="InterPro" id="IPR006665">
    <property type="entry name" value="OmpA-like"/>
</dbReference>
<feature type="compositionally biased region" description="Low complexity" evidence="2">
    <location>
        <begin position="279"/>
        <end position="324"/>
    </location>
</feature>
<dbReference type="PANTHER" id="PTHR30329:SF21">
    <property type="entry name" value="LIPOPROTEIN YIAD-RELATED"/>
    <property type="match status" value="1"/>
</dbReference>
<feature type="transmembrane region" description="Helical" evidence="3">
    <location>
        <begin position="65"/>
        <end position="83"/>
    </location>
</feature>
<feature type="domain" description="OmpA-like" evidence="5">
    <location>
        <begin position="120"/>
        <end position="249"/>
    </location>
</feature>
<dbReference type="PANTHER" id="PTHR30329">
    <property type="entry name" value="STATOR ELEMENT OF FLAGELLAR MOTOR COMPLEX"/>
    <property type="match status" value="1"/>
</dbReference>
<evidence type="ECO:0000313" key="7">
    <source>
        <dbReference type="Proteomes" id="UP001377692"/>
    </source>
</evidence>
<dbReference type="SUPFAM" id="SSF103088">
    <property type="entry name" value="OmpA-like"/>
    <property type="match status" value="1"/>
</dbReference>
<dbReference type="InterPro" id="IPR050330">
    <property type="entry name" value="Bact_OuterMem_StrucFunc"/>
</dbReference>
<dbReference type="Gene3D" id="3.30.1330.60">
    <property type="entry name" value="OmpA-like domain"/>
    <property type="match status" value="1"/>
</dbReference>
<reference evidence="6 7" key="1">
    <citation type="submission" date="2024-02" db="EMBL/GenBank/DDBJ databases">
        <title>Identification of pathogenicity and growth-promoting functions of Pseudomonas putida variants.</title>
        <authorList>
            <person name="Sun J."/>
        </authorList>
    </citation>
    <scope>NUCLEOTIDE SEQUENCE [LARGE SCALE GENOMIC DNA]</scope>
    <source>
        <strain evidence="6 7">A04</strain>
    </source>
</reference>
<evidence type="ECO:0000256" key="2">
    <source>
        <dbReference type="SAM" id="MobiDB-lite"/>
    </source>
</evidence>
<dbReference type="RefSeq" id="WP_339549340.1">
    <property type="nucleotide sequence ID" value="NZ_JBBHLD010000008.1"/>
</dbReference>
<keyword evidence="3" id="KW-1133">Transmembrane helix</keyword>
<proteinExistence type="predicted"/>
<gene>
    <name evidence="6" type="ORF">V7V80_12325</name>
</gene>
<protein>
    <submittedName>
        <fullName evidence="6">OmpA family protein</fullName>
    </submittedName>
</protein>
<evidence type="ECO:0000259" key="5">
    <source>
        <dbReference type="PROSITE" id="PS51123"/>
    </source>
</evidence>
<evidence type="ECO:0000313" key="6">
    <source>
        <dbReference type="EMBL" id="MEJ5905469.1"/>
    </source>
</evidence>
<evidence type="ECO:0000256" key="3">
    <source>
        <dbReference type="SAM" id="Phobius"/>
    </source>
</evidence>
<keyword evidence="4" id="KW-0732">Signal</keyword>
<feature type="region of interest" description="Disordered" evidence="2">
    <location>
        <begin position="271"/>
        <end position="324"/>
    </location>
</feature>
<organism evidence="6 7">
    <name type="scientific">Pseudomonas kermanshahensis</name>
    <dbReference type="NCBI Taxonomy" id="2745482"/>
    <lineage>
        <taxon>Bacteria</taxon>
        <taxon>Pseudomonadati</taxon>
        <taxon>Pseudomonadota</taxon>
        <taxon>Gammaproteobacteria</taxon>
        <taxon>Pseudomonadales</taxon>
        <taxon>Pseudomonadaceae</taxon>
        <taxon>Pseudomonas</taxon>
    </lineage>
</organism>
<feature type="chain" id="PRO_5045766320" evidence="4">
    <location>
        <begin position="18"/>
        <end position="523"/>
    </location>
</feature>
<dbReference type="InterPro" id="IPR036737">
    <property type="entry name" value="OmpA-like_sf"/>
</dbReference>
<dbReference type="CDD" id="cd07185">
    <property type="entry name" value="OmpA_C-like"/>
    <property type="match status" value="1"/>
</dbReference>
<accession>A0ABU8R6Y8</accession>
<feature type="signal peptide" evidence="4">
    <location>
        <begin position="1"/>
        <end position="17"/>
    </location>
</feature>
<keyword evidence="3" id="KW-0812">Transmembrane</keyword>
<comment type="caution">
    <text evidence="6">The sequence shown here is derived from an EMBL/GenBank/DDBJ whole genome shotgun (WGS) entry which is preliminary data.</text>
</comment>
<name>A0ABU8R6Y8_9PSED</name>
<dbReference type="Pfam" id="PF00691">
    <property type="entry name" value="OmpA"/>
    <property type="match status" value="1"/>
</dbReference>
<sequence>MQSMFRLTALSCAFITAAGCSSQQIDNISKSVKDIGRDYGMPVLCGVGVVAGGAAGYALKGKDGILPGVAVGGTLGCIAGYVWQSRLQELDRIAKEENLKITTEKLTVASAAVVTAVPEQAGLVTQIEDTGMFATGSDQLTPNGQRAVAKLAQMYAKPAATDKQAAAKEAQARRLLIVGHSDAVGNADFNQKLSERRAKTVGKVMLQAGIPASAIYYQGAGASRPIADNSDPLLRGQNRRVEIVELANEQALVMRAQAEAGNTRYLHYGTSTAAKPRQATTTAHASSKPAASKPTTAQRTPATASSTASATTSTSSTSTSTSTAKAVAVVRPQVDFAGTPVANYSWTMAQNIKPKQSGFTLISSAYAAQMPMSSCEADRPRNAGEVLSMVNDQPLQRRATKDYLPGYNNRVWANLVNGHLVTVSPVSILRENAMVDRQPILQLVEDYKQPTQHKPRTMKAVANTYEGESEVLYRVFASDAQASISCMDIVFSKGNAEVSQGALFYAAGSDAFVASYKPIPATK</sequence>
<feature type="transmembrane region" description="Helical" evidence="3">
    <location>
        <begin position="39"/>
        <end position="58"/>
    </location>
</feature>
<evidence type="ECO:0000256" key="4">
    <source>
        <dbReference type="SAM" id="SignalP"/>
    </source>
</evidence>
<dbReference type="PROSITE" id="PS51257">
    <property type="entry name" value="PROKAR_LIPOPROTEIN"/>
    <property type="match status" value="1"/>
</dbReference>
<dbReference type="EMBL" id="JBBHLD010000008">
    <property type="protein sequence ID" value="MEJ5905469.1"/>
    <property type="molecule type" value="Genomic_DNA"/>
</dbReference>
<dbReference type="Proteomes" id="UP001377692">
    <property type="component" value="Unassembled WGS sequence"/>
</dbReference>
<dbReference type="PRINTS" id="PR01023">
    <property type="entry name" value="NAFLGMOTY"/>
</dbReference>
<dbReference type="PROSITE" id="PS51123">
    <property type="entry name" value="OMPA_2"/>
    <property type="match status" value="1"/>
</dbReference>
<evidence type="ECO:0000256" key="1">
    <source>
        <dbReference type="PROSITE-ProRule" id="PRU00473"/>
    </source>
</evidence>
<keyword evidence="7" id="KW-1185">Reference proteome</keyword>
<keyword evidence="1 3" id="KW-0472">Membrane</keyword>